<reference evidence="1 2" key="1">
    <citation type="submission" date="2019-03" db="EMBL/GenBank/DDBJ databases">
        <title>Single cell metagenomics reveals metabolic interactions within the superorganism composed of flagellate Streblomastix strix and complex community of Bacteroidetes bacteria on its surface.</title>
        <authorList>
            <person name="Treitli S.C."/>
            <person name="Kolisko M."/>
            <person name="Husnik F."/>
            <person name="Keeling P."/>
            <person name="Hampl V."/>
        </authorList>
    </citation>
    <scope>NUCLEOTIDE SEQUENCE [LARGE SCALE GENOMIC DNA]</scope>
    <source>
        <strain evidence="1">ST1C</strain>
    </source>
</reference>
<name>A0A5J4UAD3_9EUKA</name>
<gene>
    <name evidence="1" type="ORF">EZS28_037612</name>
</gene>
<dbReference type="EMBL" id="SNRW01018934">
    <property type="protein sequence ID" value="KAA6366861.1"/>
    <property type="molecule type" value="Genomic_DNA"/>
</dbReference>
<evidence type="ECO:0000313" key="1">
    <source>
        <dbReference type="EMBL" id="KAA6366861.1"/>
    </source>
</evidence>
<proteinExistence type="predicted"/>
<organism evidence="1 2">
    <name type="scientific">Streblomastix strix</name>
    <dbReference type="NCBI Taxonomy" id="222440"/>
    <lineage>
        <taxon>Eukaryota</taxon>
        <taxon>Metamonada</taxon>
        <taxon>Preaxostyla</taxon>
        <taxon>Oxymonadida</taxon>
        <taxon>Streblomastigidae</taxon>
        <taxon>Streblomastix</taxon>
    </lineage>
</organism>
<sequence length="288" mass="33524">MQLKKQELQMQLKQLMELLVLQLEFIELLMELTILQKHRGNTLKAVGPGSEEAKPGEKYNKEIFDMILHCLYIISTKGSENENDVSIKIRNKLSETSTTQAQSEINVPPRPIGSEEQLKGYNPFYGRMVTCDMFRALNKIMMKSTQKDIKEKIAQIIANGFRAREIPQDYRFIIQILGDAVRYAIDQKNKGKALLKFRILIWNSKNLEQDMFREICEHLIKEIKNATLPIIINLSLQILIRVGNYGPDYLQQLLKQRLEIEEPKILDYIKTKGNSDQETKESAFPWFF</sequence>
<protein>
    <submittedName>
        <fullName evidence="1">Uncharacterized protein</fullName>
    </submittedName>
</protein>
<dbReference type="Proteomes" id="UP000324800">
    <property type="component" value="Unassembled WGS sequence"/>
</dbReference>
<dbReference type="AlphaFoldDB" id="A0A5J4UAD3"/>
<evidence type="ECO:0000313" key="2">
    <source>
        <dbReference type="Proteomes" id="UP000324800"/>
    </source>
</evidence>
<comment type="caution">
    <text evidence="1">The sequence shown here is derived from an EMBL/GenBank/DDBJ whole genome shotgun (WGS) entry which is preliminary data.</text>
</comment>
<accession>A0A5J4UAD3</accession>